<keyword evidence="2" id="KW-1185">Reference proteome</keyword>
<proteinExistence type="predicted"/>
<dbReference type="EMBL" id="PTJE01000008">
    <property type="protein sequence ID" value="PPK93068.1"/>
    <property type="molecule type" value="Genomic_DNA"/>
</dbReference>
<protein>
    <submittedName>
        <fullName evidence="1">Uncharacterized protein</fullName>
    </submittedName>
</protein>
<organism evidence="1 2">
    <name type="scientific">Nonlabens xylanidelens</name>
    <dbReference type="NCBI Taxonomy" id="191564"/>
    <lineage>
        <taxon>Bacteria</taxon>
        <taxon>Pseudomonadati</taxon>
        <taxon>Bacteroidota</taxon>
        <taxon>Flavobacteriia</taxon>
        <taxon>Flavobacteriales</taxon>
        <taxon>Flavobacteriaceae</taxon>
        <taxon>Nonlabens</taxon>
    </lineage>
</organism>
<comment type="caution">
    <text evidence="1">The sequence shown here is derived from an EMBL/GenBank/DDBJ whole genome shotgun (WGS) entry which is preliminary data.</text>
</comment>
<dbReference type="RefSeq" id="WP_146080440.1">
    <property type="nucleotide sequence ID" value="NZ_MQVW01000020.1"/>
</dbReference>
<accession>A0A2S6IFT0</accession>
<evidence type="ECO:0000313" key="1">
    <source>
        <dbReference type="EMBL" id="PPK93068.1"/>
    </source>
</evidence>
<dbReference type="AlphaFoldDB" id="A0A2S6IFT0"/>
<gene>
    <name evidence="1" type="ORF">LY01_02773</name>
</gene>
<evidence type="ECO:0000313" key="2">
    <source>
        <dbReference type="Proteomes" id="UP000239002"/>
    </source>
</evidence>
<name>A0A2S6IFT0_9FLAO</name>
<reference evidence="1 2" key="1">
    <citation type="submission" date="2018-02" db="EMBL/GenBank/DDBJ databases">
        <title>Genomic Encyclopedia of Archaeal and Bacterial Type Strains, Phase II (KMG-II): from individual species to whole genera.</title>
        <authorList>
            <person name="Goeker M."/>
        </authorList>
    </citation>
    <scope>NUCLEOTIDE SEQUENCE [LARGE SCALE GENOMIC DNA]</scope>
    <source>
        <strain evidence="1 2">DSM 16809</strain>
    </source>
</reference>
<sequence length="218" mass="25463">MNKLFVILIIWLFGWSLQAQNDFYKSFIEANKSYASNIEMTIIGLDSVTSVVKGKAIISDDVVYTKLKDTEFFSFDKHQIKVVNPEKTVLYSKVKNPNTNTGLTIDFETLQFFYFLKKPKETSSGYSFELDPIENMSQYLNKMFVKTDKEKRVTEVIVFFDKWNSYGLSKIIYKISNRTEIKESQIKVSNFFKINTDGSLELLSKYKTYQLIQPNDEK</sequence>
<dbReference type="Proteomes" id="UP000239002">
    <property type="component" value="Unassembled WGS sequence"/>
</dbReference>